<proteinExistence type="predicted"/>
<gene>
    <name evidence="1" type="ORF">ABEB36_009636</name>
</gene>
<dbReference type="Proteomes" id="UP001566132">
    <property type="component" value="Unassembled WGS sequence"/>
</dbReference>
<dbReference type="AlphaFoldDB" id="A0ABD1EHK6"/>
<name>A0ABD1EHK6_HYPHA</name>
<sequence>MEITFDLHMKLWRDRTNGLPKNEDILKFSMREIFPGQRVKRLKQRTGLVILDILVVGIRSPKVNMADGMKFRISCFLLNSRGISPDSARRLVLGLDLNAPRQILREVV</sequence>
<protein>
    <submittedName>
        <fullName evidence="1">Uncharacterized protein</fullName>
    </submittedName>
</protein>
<accession>A0ABD1EHK6</accession>
<keyword evidence="2" id="KW-1185">Reference proteome</keyword>
<comment type="caution">
    <text evidence="1">The sequence shown here is derived from an EMBL/GenBank/DDBJ whole genome shotgun (WGS) entry which is preliminary data.</text>
</comment>
<evidence type="ECO:0000313" key="2">
    <source>
        <dbReference type="Proteomes" id="UP001566132"/>
    </source>
</evidence>
<reference evidence="1 2" key="1">
    <citation type="submission" date="2024-05" db="EMBL/GenBank/DDBJ databases">
        <title>Genetic variation in Jamaican populations of the coffee berry borer (Hypothenemus hampei).</title>
        <authorList>
            <person name="Errbii M."/>
            <person name="Myrie A."/>
        </authorList>
    </citation>
    <scope>NUCLEOTIDE SEQUENCE [LARGE SCALE GENOMIC DNA]</scope>
    <source>
        <strain evidence="1">JA-Hopewell-2020-01-JO</strain>
        <tissue evidence="1">Whole body</tissue>
    </source>
</reference>
<organism evidence="1 2">
    <name type="scientific">Hypothenemus hampei</name>
    <name type="common">Coffee berry borer</name>
    <dbReference type="NCBI Taxonomy" id="57062"/>
    <lineage>
        <taxon>Eukaryota</taxon>
        <taxon>Metazoa</taxon>
        <taxon>Ecdysozoa</taxon>
        <taxon>Arthropoda</taxon>
        <taxon>Hexapoda</taxon>
        <taxon>Insecta</taxon>
        <taxon>Pterygota</taxon>
        <taxon>Neoptera</taxon>
        <taxon>Endopterygota</taxon>
        <taxon>Coleoptera</taxon>
        <taxon>Polyphaga</taxon>
        <taxon>Cucujiformia</taxon>
        <taxon>Curculionidae</taxon>
        <taxon>Scolytinae</taxon>
        <taxon>Hypothenemus</taxon>
    </lineage>
</organism>
<dbReference type="EMBL" id="JBDJPC010000007">
    <property type="protein sequence ID" value="KAL1493957.1"/>
    <property type="molecule type" value="Genomic_DNA"/>
</dbReference>
<evidence type="ECO:0000313" key="1">
    <source>
        <dbReference type="EMBL" id="KAL1493957.1"/>
    </source>
</evidence>